<feature type="region of interest" description="Disordered" evidence="7">
    <location>
        <begin position="220"/>
        <end position="258"/>
    </location>
</feature>
<name>A0ABM8V9H5_THEXY</name>
<comment type="caution">
    <text evidence="8">The sequence shown here is derived from an EMBL/GenBank/DDBJ whole genome shotgun (WGS) entry which is preliminary data.</text>
</comment>
<dbReference type="InterPro" id="IPR028581">
    <property type="entry name" value="DeoC_typeI"/>
</dbReference>
<feature type="active site" description="Proton donor/acceptor" evidence="6">
    <location>
        <position position="97"/>
    </location>
</feature>
<feature type="compositionally biased region" description="Basic and acidic residues" evidence="7">
    <location>
        <begin position="234"/>
        <end position="258"/>
    </location>
</feature>
<proteinExistence type="inferred from homology"/>
<dbReference type="HAMAP" id="MF_00114">
    <property type="entry name" value="DeoC_type1"/>
    <property type="match status" value="1"/>
</dbReference>
<dbReference type="EMBL" id="CAJRAY010000105">
    <property type="protein sequence ID" value="CAG5093318.1"/>
    <property type="molecule type" value="Genomic_DNA"/>
</dbReference>
<evidence type="ECO:0000313" key="9">
    <source>
        <dbReference type="Proteomes" id="UP000681526"/>
    </source>
</evidence>
<evidence type="ECO:0000256" key="7">
    <source>
        <dbReference type="SAM" id="MobiDB-lite"/>
    </source>
</evidence>
<evidence type="ECO:0000256" key="6">
    <source>
        <dbReference type="HAMAP-Rule" id="MF_00114"/>
    </source>
</evidence>
<dbReference type="RefSeq" id="WP_213486974.1">
    <property type="nucleotide sequence ID" value="NZ_CAJRAY010000105.1"/>
</dbReference>
<dbReference type="Gene3D" id="3.20.20.70">
    <property type="entry name" value="Aldolase class I"/>
    <property type="match status" value="1"/>
</dbReference>
<comment type="subcellular location">
    <subcellularLocation>
        <location evidence="6">Cytoplasm</location>
    </subcellularLocation>
</comment>
<dbReference type="EC" id="4.1.2.4" evidence="6"/>
<dbReference type="NCBIfam" id="TIGR00126">
    <property type="entry name" value="deoC"/>
    <property type="match status" value="1"/>
</dbReference>
<dbReference type="Proteomes" id="UP000681526">
    <property type="component" value="Unassembled WGS sequence"/>
</dbReference>
<sequence length="258" mass="26875">MVKYWKPGDTLEKYIDHTLLKPEATEADIARLCEEALTYGFHSVCVNGVWVDYCRERLAGSPVNISAVVGFPLGANDPRVKAHEAAAAVEDGASEIDMVLSVGHVLQGRFGFVAGDIAGVVRAVEGQAIVKVILETGLLDDTQIAEACRVAEAAGAHYVKTSTGFGPGGATEAHVRLMRASVSPTIGVKASGGIRDGRTARRMLAAGANRLGTSAGVAILSGRPADATPPAGHRSGDEPDGARSADSRAEGQEANRQY</sequence>
<comment type="pathway">
    <text evidence="6">Carbohydrate degradation; 2-deoxy-D-ribose 1-phosphate degradation; D-glyceraldehyde 3-phosphate and acetaldehyde from 2-deoxy-alpha-D-ribose 1-phosphate: step 2/2.</text>
</comment>
<keyword evidence="4 6" id="KW-0704">Schiff base</keyword>
<evidence type="ECO:0000256" key="1">
    <source>
        <dbReference type="ARBA" id="ARBA00010936"/>
    </source>
</evidence>
<dbReference type="InterPro" id="IPR011343">
    <property type="entry name" value="DeoC"/>
</dbReference>
<comment type="catalytic activity">
    <reaction evidence="5 6">
        <text>2-deoxy-D-ribose 5-phosphate = D-glyceraldehyde 3-phosphate + acetaldehyde</text>
        <dbReference type="Rhea" id="RHEA:12821"/>
        <dbReference type="ChEBI" id="CHEBI:15343"/>
        <dbReference type="ChEBI" id="CHEBI:59776"/>
        <dbReference type="ChEBI" id="CHEBI:62877"/>
        <dbReference type="EC" id="4.1.2.4"/>
    </reaction>
</comment>
<evidence type="ECO:0000256" key="5">
    <source>
        <dbReference type="ARBA" id="ARBA00048791"/>
    </source>
</evidence>
<dbReference type="PANTHER" id="PTHR10889">
    <property type="entry name" value="DEOXYRIBOSE-PHOSPHATE ALDOLASE"/>
    <property type="match status" value="1"/>
</dbReference>
<dbReference type="InterPro" id="IPR002915">
    <property type="entry name" value="DeoC/FbaB/LacD_aldolase"/>
</dbReference>
<feature type="active site" description="Schiff-base intermediate with acetaldehyde" evidence="6">
    <location>
        <position position="160"/>
    </location>
</feature>
<evidence type="ECO:0000256" key="2">
    <source>
        <dbReference type="ARBA" id="ARBA00022490"/>
    </source>
</evidence>
<feature type="active site" description="Proton donor/acceptor" evidence="6">
    <location>
        <position position="189"/>
    </location>
</feature>
<evidence type="ECO:0000256" key="4">
    <source>
        <dbReference type="ARBA" id="ARBA00023270"/>
    </source>
</evidence>
<dbReference type="Pfam" id="PF01791">
    <property type="entry name" value="DeoC"/>
    <property type="match status" value="1"/>
</dbReference>
<keyword evidence="9" id="KW-1185">Reference proteome</keyword>
<dbReference type="InterPro" id="IPR013785">
    <property type="entry name" value="Aldolase_TIM"/>
</dbReference>
<dbReference type="PANTHER" id="PTHR10889:SF1">
    <property type="entry name" value="DEOXYRIBOSE-PHOSPHATE ALDOLASE"/>
    <property type="match status" value="1"/>
</dbReference>
<keyword evidence="2 6" id="KW-0963">Cytoplasm</keyword>
<evidence type="ECO:0000313" key="8">
    <source>
        <dbReference type="EMBL" id="CAG5093318.1"/>
    </source>
</evidence>
<gene>
    <name evidence="8" type="primary">txxe 3677-deoC</name>
    <name evidence="6" type="synonym">deoC</name>
    <name evidence="8" type="ORF">TXXE_19535</name>
</gene>
<keyword evidence="3 6" id="KW-0456">Lyase</keyword>
<reference evidence="8 9" key="1">
    <citation type="submission" date="2021-04" db="EMBL/GenBank/DDBJ databases">
        <authorList>
            <person name="Rakotoarivonina H."/>
        </authorList>
    </citation>
    <scope>NUCLEOTIDE SEQUENCE [LARGE SCALE GENOMIC DNA]</scope>
    <source>
        <strain evidence="8 9">XE</strain>
    </source>
</reference>
<dbReference type="PIRSF" id="PIRSF001357">
    <property type="entry name" value="DeoC"/>
    <property type="match status" value="1"/>
</dbReference>
<protein>
    <recommendedName>
        <fullName evidence="6">Deoxyribose-phosphate aldolase</fullName>
        <shortName evidence="6">DERA</shortName>
        <ecNumber evidence="6">4.1.2.4</ecNumber>
    </recommendedName>
    <alternativeName>
        <fullName evidence="6">2-deoxy-D-ribose 5-phosphate aldolase</fullName>
    </alternativeName>
    <alternativeName>
        <fullName evidence="6">Phosphodeoxyriboaldolase</fullName>
        <shortName evidence="6">Deoxyriboaldolase</shortName>
    </alternativeName>
</protein>
<comment type="function">
    <text evidence="6">Catalyzes a reversible aldol reaction between acetaldehyde and D-glyceraldehyde 3-phosphate to generate 2-deoxy-D-ribose 5-phosphate.</text>
</comment>
<dbReference type="CDD" id="cd00959">
    <property type="entry name" value="DeoC"/>
    <property type="match status" value="1"/>
</dbReference>
<comment type="similarity">
    <text evidence="1 6">Belongs to the DeoC/FbaB aldolase family. DeoC type 1 subfamily.</text>
</comment>
<evidence type="ECO:0000256" key="3">
    <source>
        <dbReference type="ARBA" id="ARBA00023239"/>
    </source>
</evidence>
<organism evidence="8 9">
    <name type="scientific">Thermobacillus xylanilyticus</name>
    <dbReference type="NCBI Taxonomy" id="76633"/>
    <lineage>
        <taxon>Bacteria</taxon>
        <taxon>Bacillati</taxon>
        <taxon>Bacillota</taxon>
        <taxon>Bacilli</taxon>
        <taxon>Bacillales</taxon>
        <taxon>Paenibacillaceae</taxon>
        <taxon>Thermobacillus</taxon>
    </lineage>
</organism>
<dbReference type="SMART" id="SM01133">
    <property type="entry name" value="DeoC"/>
    <property type="match status" value="1"/>
</dbReference>
<dbReference type="GO" id="GO:0004139">
    <property type="term" value="F:deoxyribose-phosphate aldolase activity"/>
    <property type="evidence" value="ECO:0007669"/>
    <property type="project" value="UniProtKB-EC"/>
</dbReference>
<dbReference type="SUPFAM" id="SSF51569">
    <property type="entry name" value="Aldolase"/>
    <property type="match status" value="1"/>
</dbReference>
<accession>A0ABM8V9H5</accession>